<gene>
    <name evidence="2" type="ORF">ADUPG1_010448</name>
</gene>
<keyword evidence="3" id="KW-1185">Reference proteome</keyword>
<dbReference type="EMBL" id="BQXS01011574">
    <property type="protein sequence ID" value="GKT14240.1"/>
    <property type="molecule type" value="Genomic_DNA"/>
</dbReference>
<comment type="caution">
    <text evidence="2">The sequence shown here is derived from an EMBL/GenBank/DDBJ whole genome shotgun (WGS) entry which is preliminary data.</text>
</comment>
<feature type="region of interest" description="Disordered" evidence="1">
    <location>
        <begin position="96"/>
        <end position="127"/>
    </location>
</feature>
<organism evidence="2 3">
    <name type="scientific">Aduncisulcus paluster</name>
    <dbReference type="NCBI Taxonomy" id="2918883"/>
    <lineage>
        <taxon>Eukaryota</taxon>
        <taxon>Metamonada</taxon>
        <taxon>Carpediemonas-like organisms</taxon>
        <taxon>Aduncisulcus</taxon>
    </lineage>
</organism>
<evidence type="ECO:0000313" key="2">
    <source>
        <dbReference type="EMBL" id="GKT14240.1"/>
    </source>
</evidence>
<feature type="compositionally biased region" description="Low complexity" evidence="1">
    <location>
        <begin position="105"/>
        <end position="127"/>
    </location>
</feature>
<feature type="non-terminal residue" evidence="2">
    <location>
        <position position="237"/>
    </location>
</feature>
<proteinExistence type="predicted"/>
<sequence>MKDKIIPIFVSVTCSRDYPLLIGSFCDWNINQALHPIAGLSQKNTFFYVLECDVKECLELASYVSGAACPCTSTISLPYLNDGERRTLNSSIVIGLPRDEDDSSSSESDSSSSGSESSSSESSSSSSDASETLFPAVFFNISPVLLTKPTFNVIKAVYLGPSSSSSDIAHLQKKWVWQYYKTHHFHQSSVSFNRITSFGNSLFNDESIHRNESMVFSILRLATLFEIEHGIFTHQHH</sequence>
<evidence type="ECO:0000313" key="3">
    <source>
        <dbReference type="Proteomes" id="UP001057375"/>
    </source>
</evidence>
<accession>A0ABQ5JRX7</accession>
<protein>
    <submittedName>
        <fullName evidence="2">Uncharacterized protein</fullName>
    </submittedName>
</protein>
<reference evidence="2" key="1">
    <citation type="submission" date="2022-03" db="EMBL/GenBank/DDBJ databases">
        <title>Draft genome sequence of Aduncisulcus paluster, a free-living microaerophilic Fornicata.</title>
        <authorList>
            <person name="Yuyama I."/>
            <person name="Kume K."/>
            <person name="Tamura T."/>
            <person name="Inagaki Y."/>
            <person name="Hashimoto T."/>
        </authorList>
    </citation>
    <scope>NUCLEOTIDE SEQUENCE</scope>
    <source>
        <strain evidence="2">NY0171</strain>
    </source>
</reference>
<evidence type="ECO:0000256" key="1">
    <source>
        <dbReference type="SAM" id="MobiDB-lite"/>
    </source>
</evidence>
<name>A0ABQ5JRX7_9EUKA</name>
<dbReference type="Proteomes" id="UP001057375">
    <property type="component" value="Unassembled WGS sequence"/>
</dbReference>